<protein>
    <submittedName>
        <fullName evidence="2">DNA-deoxyinosine glycosylase</fullName>
        <ecNumber evidence="2">3.2.2.15</ecNumber>
    </submittedName>
</protein>
<dbReference type="NCBIfam" id="TIGR04274">
    <property type="entry name" value="hypoxanDNAglyco"/>
    <property type="match status" value="1"/>
</dbReference>
<sequence>MSDPRVFMAFPPFYTETSRLLILGSFPSVLSRKQNFYYGNPRNRFWNTLASLAGEAAPQSVPDKKDFLARHDIALWDVVKECKIKGSLDADITDYTIQNIPELLNNAPDIELIALNGGTAFRLFKRAFPQYDNVVALPSTSPANTRFDYAVWEQNIGRFLKR</sequence>
<dbReference type="Gene3D" id="3.40.470.10">
    <property type="entry name" value="Uracil-DNA glycosylase-like domain"/>
    <property type="match status" value="1"/>
</dbReference>
<dbReference type="SMART" id="SM00986">
    <property type="entry name" value="UDG"/>
    <property type="match status" value="1"/>
</dbReference>
<organism evidence="2 3">
    <name type="scientific">Candidatus Stercoripulliclostridium merdigallinarum</name>
    <dbReference type="NCBI Taxonomy" id="2840951"/>
    <lineage>
        <taxon>Bacteria</taxon>
        <taxon>Bacillati</taxon>
        <taxon>Bacillota</taxon>
        <taxon>Clostridia</taxon>
        <taxon>Eubacteriales</taxon>
        <taxon>Candidatus Stercoripulliclostridium</taxon>
    </lineage>
</organism>
<keyword evidence="2" id="KW-0378">Hydrolase</keyword>
<name>A0A9D1MIC0_9FIRM</name>
<dbReference type="EMBL" id="DVNF01000126">
    <property type="protein sequence ID" value="HIU60573.1"/>
    <property type="molecule type" value="Genomic_DNA"/>
</dbReference>
<proteinExistence type="predicted"/>
<dbReference type="GO" id="GO:0033958">
    <property type="term" value="F:DNA-deoxyinosine glycosylase activity"/>
    <property type="evidence" value="ECO:0007669"/>
    <property type="project" value="UniProtKB-EC"/>
</dbReference>
<accession>A0A9D1MIC0</accession>
<evidence type="ECO:0000313" key="3">
    <source>
        <dbReference type="Proteomes" id="UP000824094"/>
    </source>
</evidence>
<evidence type="ECO:0000313" key="2">
    <source>
        <dbReference type="EMBL" id="HIU60573.1"/>
    </source>
</evidence>
<keyword evidence="2" id="KW-0326">Glycosidase</keyword>
<dbReference type="AlphaFoldDB" id="A0A9D1MIC0"/>
<gene>
    <name evidence="2" type="ORF">IAB05_04215</name>
</gene>
<reference evidence="2" key="1">
    <citation type="submission" date="2020-10" db="EMBL/GenBank/DDBJ databases">
        <authorList>
            <person name="Gilroy R."/>
        </authorList>
    </citation>
    <scope>NUCLEOTIDE SEQUENCE</scope>
    <source>
        <strain evidence="2">18911</strain>
    </source>
</reference>
<feature type="domain" description="Uracil-DNA glycosylase-like" evidence="1">
    <location>
        <begin position="11"/>
        <end position="156"/>
    </location>
</feature>
<dbReference type="InterPro" id="IPR005122">
    <property type="entry name" value="Uracil-DNA_glycosylase-like"/>
</dbReference>
<reference evidence="2" key="2">
    <citation type="journal article" date="2021" name="PeerJ">
        <title>Extensive microbial diversity within the chicken gut microbiome revealed by metagenomics and culture.</title>
        <authorList>
            <person name="Gilroy R."/>
            <person name="Ravi A."/>
            <person name="Getino M."/>
            <person name="Pursley I."/>
            <person name="Horton D.L."/>
            <person name="Alikhan N.F."/>
            <person name="Baker D."/>
            <person name="Gharbi K."/>
            <person name="Hall N."/>
            <person name="Watson M."/>
            <person name="Adriaenssens E.M."/>
            <person name="Foster-Nyarko E."/>
            <person name="Jarju S."/>
            <person name="Secka A."/>
            <person name="Antonio M."/>
            <person name="Oren A."/>
            <person name="Chaudhuri R.R."/>
            <person name="La Ragione R."/>
            <person name="Hildebrand F."/>
            <person name="Pallen M.J."/>
        </authorList>
    </citation>
    <scope>NUCLEOTIDE SEQUENCE</scope>
    <source>
        <strain evidence="2">18911</strain>
    </source>
</reference>
<dbReference type="SUPFAM" id="SSF52141">
    <property type="entry name" value="Uracil-DNA glycosylase-like"/>
    <property type="match status" value="1"/>
</dbReference>
<dbReference type="CDD" id="cd10032">
    <property type="entry name" value="UDG-F6_HDG"/>
    <property type="match status" value="1"/>
</dbReference>
<dbReference type="EC" id="3.2.2.15" evidence="2"/>
<dbReference type="Proteomes" id="UP000824094">
    <property type="component" value="Unassembled WGS sequence"/>
</dbReference>
<dbReference type="Pfam" id="PF03167">
    <property type="entry name" value="UDG"/>
    <property type="match status" value="1"/>
</dbReference>
<comment type="caution">
    <text evidence="2">The sequence shown here is derived from an EMBL/GenBank/DDBJ whole genome shotgun (WGS) entry which is preliminary data.</text>
</comment>
<dbReference type="InterPro" id="IPR036895">
    <property type="entry name" value="Uracil-DNA_glycosylase-like_sf"/>
</dbReference>
<dbReference type="InterPro" id="IPR026353">
    <property type="entry name" value="Hypoxan-DNA_Glyclase"/>
</dbReference>
<evidence type="ECO:0000259" key="1">
    <source>
        <dbReference type="SMART" id="SM00986"/>
    </source>
</evidence>
<dbReference type="SMART" id="SM00987">
    <property type="entry name" value="UreE_C"/>
    <property type="match status" value="1"/>
</dbReference>